<keyword evidence="2" id="KW-1185">Reference proteome</keyword>
<dbReference type="RefSeq" id="WP_176278356.1">
    <property type="nucleotide sequence ID" value="NZ_JABWMH010000001.1"/>
</dbReference>
<name>A0ABX2MZG4_9SPHN</name>
<dbReference type="EMBL" id="JABWMH010000001">
    <property type="protein sequence ID" value="NVD26843.1"/>
    <property type="molecule type" value="Genomic_DNA"/>
</dbReference>
<sequence>MEFTYKEIQEILTQKHDIADASRTAFRGRIQHMQRLGFPTGVNTGKGKRVSYTWRELLLLALAFEYLEIGSTPDRTIAEIIKIEEMLLAGVSRVILAAENNDGSEQSKHFLFVELSALLTLKAEDSWHQQCKILSFGDIKQILSSEGDDAYRSPYAIIDLRQFLGGIFTSVLNVCGLNNQIIATDIKAWASRQLAVAL</sequence>
<protein>
    <recommendedName>
        <fullName evidence="3">HTH merR-type domain-containing protein</fullName>
    </recommendedName>
</protein>
<comment type="caution">
    <text evidence="1">The sequence shown here is derived from an EMBL/GenBank/DDBJ whole genome shotgun (WGS) entry which is preliminary data.</text>
</comment>
<accession>A0ABX2MZG4</accession>
<proteinExistence type="predicted"/>
<evidence type="ECO:0000313" key="2">
    <source>
        <dbReference type="Proteomes" id="UP000652427"/>
    </source>
</evidence>
<organism evidence="1 2">
    <name type="scientific">Parasphingorhabdus flavimaris</name>
    <dbReference type="NCBI Taxonomy" id="266812"/>
    <lineage>
        <taxon>Bacteria</taxon>
        <taxon>Pseudomonadati</taxon>
        <taxon>Pseudomonadota</taxon>
        <taxon>Alphaproteobacteria</taxon>
        <taxon>Sphingomonadales</taxon>
        <taxon>Sphingomonadaceae</taxon>
        <taxon>Parasphingorhabdus</taxon>
    </lineage>
</organism>
<evidence type="ECO:0000313" key="1">
    <source>
        <dbReference type="EMBL" id="NVD26843.1"/>
    </source>
</evidence>
<gene>
    <name evidence="1" type="ORF">HUO14_02850</name>
</gene>
<reference evidence="1 2" key="1">
    <citation type="submission" date="2020-06" db="EMBL/GenBank/DDBJ databases">
        <authorList>
            <person name="Kim S.-J."/>
            <person name="Park S.-J."/>
        </authorList>
    </citation>
    <scope>NUCLEOTIDE SEQUENCE [LARGE SCALE GENOMIC DNA]</scope>
    <source>
        <strain evidence="1 2">SW-151</strain>
    </source>
</reference>
<evidence type="ECO:0008006" key="3">
    <source>
        <dbReference type="Google" id="ProtNLM"/>
    </source>
</evidence>
<dbReference type="Proteomes" id="UP000652427">
    <property type="component" value="Unassembled WGS sequence"/>
</dbReference>